<proteinExistence type="predicted"/>
<accession>A0A1I9S3Z3</accession>
<feature type="compositionally biased region" description="Low complexity" evidence="1">
    <location>
        <begin position="123"/>
        <end position="135"/>
    </location>
</feature>
<dbReference type="InterPro" id="IPR057999">
    <property type="entry name" value="Gp49"/>
</dbReference>
<dbReference type="Pfam" id="PF25690">
    <property type="entry name" value="Phage_gp49"/>
    <property type="match status" value="1"/>
</dbReference>
<sequence length="183" mass="19199">MKGTTLSYEDPFNDAPAQQPVSEDARYGDAPNPTNPPAAAQVTASKPVVVAPAEGKVTTTFKGGRDFDAPWIVIHSSTVEEAIETVRDTDKLKELFQLTQSGAKFFAGLGGGSAPAQQGGGQAAPQQQSRAPQGATQAPNGETRTCAHGPMVFKSGVSKAGNAYKLFSCTAPRNEQCKAEYLR</sequence>
<feature type="compositionally biased region" description="Gly residues" evidence="1">
    <location>
        <begin position="109"/>
        <end position="122"/>
    </location>
</feature>
<evidence type="ECO:0000256" key="1">
    <source>
        <dbReference type="SAM" id="MobiDB-lite"/>
    </source>
</evidence>
<reference evidence="3" key="1">
    <citation type="submission" date="2016-08" db="EMBL/GenBank/DDBJ databases">
        <authorList>
            <person name="Seilhamer J.J."/>
        </authorList>
    </citation>
    <scope>NUCLEOTIDE SEQUENCE [LARGE SCALE GENOMIC DNA]</scope>
</reference>
<organism evidence="2 3">
    <name type="scientific">Mycobacterium phage DarthPhader</name>
    <dbReference type="NCBI Taxonomy" id="1912975"/>
    <lineage>
        <taxon>Viruses</taxon>
        <taxon>Duplodnaviria</taxon>
        <taxon>Heunggongvirae</taxon>
        <taxon>Uroviricota</taxon>
        <taxon>Caudoviricetes</taxon>
        <taxon>Refugevirus</taxon>
        <taxon>Refugevirus darthphader</taxon>
    </lineage>
</organism>
<evidence type="ECO:0000313" key="3">
    <source>
        <dbReference type="Proteomes" id="UP000226155"/>
    </source>
</evidence>
<keyword evidence="3" id="KW-1185">Reference proteome</keyword>
<feature type="region of interest" description="Disordered" evidence="1">
    <location>
        <begin position="109"/>
        <end position="144"/>
    </location>
</feature>
<evidence type="ECO:0000313" key="2">
    <source>
        <dbReference type="EMBL" id="AOZ61287.1"/>
    </source>
</evidence>
<name>A0A1I9S3Z3_9CAUD</name>
<feature type="region of interest" description="Disordered" evidence="1">
    <location>
        <begin position="1"/>
        <end position="44"/>
    </location>
</feature>
<dbReference type="Proteomes" id="UP000226155">
    <property type="component" value="Segment"/>
</dbReference>
<dbReference type="EMBL" id="KX657793">
    <property type="protein sequence ID" value="AOZ61287.1"/>
    <property type="molecule type" value="Genomic_DNA"/>
</dbReference>
<gene>
    <name evidence="2" type="ORF">SEA_DARTHPHADER_47</name>
</gene>
<protein>
    <submittedName>
        <fullName evidence="2">Uncharacterized protein</fullName>
    </submittedName>
</protein>